<keyword evidence="3 5" id="KW-1133">Transmembrane helix</keyword>
<dbReference type="KEGG" id="hyj:FHG12_14455"/>
<name>A0A5B8A3L6_9BACT</name>
<dbReference type="OrthoDB" id="4732370at2"/>
<accession>A0A5B8A3L6</accession>
<evidence type="ECO:0000313" key="7">
    <source>
        <dbReference type="Proteomes" id="UP000305398"/>
    </source>
</evidence>
<evidence type="ECO:0000256" key="2">
    <source>
        <dbReference type="ARBA" id="ARBA00022692"/>
    </source>
</evidence>
<evidence type="ECO:0000313" key="6">
    <source>
        <dbReference type="EMBL" id="QDA61225.1"/>
    </source>
</evidence>
<evidence type="ECO:0000256" key="3">
    <source>
        <dbReference type="ARBA" id="ARBA00022989"/>
    </source>
</evidence>
<evidence type="ECO:0000256" key="4">
    <source>
        <dbReference type="ARBA" id="ARBA00023136"/>
    </source>
</evidence>
<keyword evidence="2 5" id="KW-0812">Transmembrane</keyword>
<feature type="transmembrane region" description="Helical" evidence="5">
    <location>
        <begin position="79"/>
        <end position="98"/>
    </location>
</feature>
<protein>
    <submittedName>
        <fullName evidence="6">DoxX family membrane protein</fullName>
    </submittedName>
</protein>
<dbReference type="InterPro" id="IPR032808">
    <property type="entry name" value="DoxX"/>
</dbReference>
<feature type="transmembrane region" description="Helical" evidence="5">
    <location>
        <begin position="47"/>
        <end position="72"/>
    </location>
</feature>
<dbReference type="AlphaFoldDB" id="A0A5B8A3L6"/>
<dbReference type="Proteomes" id="UP000305398">
    <property type="component" value="Chromosome"/>
</dbReference>
<keyword evidence="7" id="KW-1185">Reference proteome</keyword>
<comment type="subcellular location">
    <subcellularLocation>
        <location evidence="1">Membrane</location>
        <topology evidence="1">Multi-pass membrane protein</topology>
    </subcellularLocation>
</comment>
<dbReference type="Pfam" id="PF07681">
    <property type="entry name" value="DoxX"/>
    <property type="match status" value="1"/>
</dbReference>
<gene>
    <name evidence="6" type="ORF">FHG12_14455</name>
</gene>
<sequence length="138" mass="15488">MKLTTPEQAFVLGRLLMGANMLTHGLVRLPKVEGVRAGMVKMFEPTWLPAALVGVFASALPYIEFGIGLLLILGLFTRYALTAGMLLMIVLVFGTSLREDWNTVGVQMVYGLFFFLLILYSNHNPYSLDFWRRGRVKS</sequence>
<feature type="transmembrane region" description="Helical" evidence="5">
    <location>
        <begin position="9"/>
        <end position="27"/>
    </location>
</feature>
<dbReference type="RefSeq" id="WP_139516399.1">
    <property type="nucleotide sequence ID" value="NZ_CP040896.1"/>
</dbReference>
<feature type="transmembrane region" description="Helical" evidence="5">
    <location>
        <begin position="104"/>
        <end position="123"/>
    </location>
</feature>
<evidence type="ECO:0000256" key="5">
    <source>
        <dbReference type="SAM" id="Phobius"/>
    </source>
</evidence>
<keyword evidence="4 5" id="KW-0472">Membrane</keyword>
<dbReference type="GO" id="GO:0016020">
    <property type="term" value="C:membrane"/>
    <property type="evidence" value="ECO:0007669"/>
    <property type="project" value="UniProtKB-SubCell"/>
</dbReference>
<reference evidence="6 7" key="1">
    <citation type="submission" date="2019-06" db="EMBL/GenBank/DDBJ databases">
        <authorList>
            <person name="Srinivasan S."/>
        </authorList>
    </citation>
    <scope>NUCLEOTIDE SEQUENCE [LARGE SCALE GENOMIC DNA]</scope>
    <source>
        <strain evidence="6 7">17J68-5</strain>
    </source>
</reference>
<organism evidence="6 7">
    <name type="scientific">Hymenobacter jejuensis</name>
    <dbReference type="NCBI Taxonomy" id="2502781"/>
    <lineage>
        <taxon>Bacteria</taxon>
        <taxon>Pseudomonadati</taxon>
        <taxon>Bacteroidota</taxon>
        <taxon>Cytophagia</taxon>
        <taxon>Cytophagales</taxon>
        <taxon>Hymenobacteraceae</taxon>
        <taxon>Hymenobacter</taxon>
    </lineage>
</organism>
<dbReference type="EMBL" id="CP040896">
    <property type="protein sequence ID" value="QDA61225.1"/>
    <property type="molecule type" value="Genomic_DNA"/>
</dbReference>
<evidence type="ECO:0000256" key="1">
    <source>
        <dbReference type="ARBA" id="ARBA00004141"/>
    </source>
</evidence>
<proteinExistence type="predicted"/>